<evidence type="ECO:0000256" key="2">
    <source>
        <dbReference type="ARBA" id="ARBA00007637"/>
    </source>
</evidence>
<proteinExistence type="inferred from homology"/>
<dbReference type="InterPro" id="IPR001509">
    <property type="entry name" value="Epimerase_deHydtase"/>
</dbReference>
<name>A0A1H3XMN9_9RHOB</name>
<comment type="pathway">
    <text evidence="1">Bacterial outer membrane biogenesis; LPS O-antigen biosynthesis.</text>
</comment>
<dbReference type="STRING" id="89524.SAMN05444370_102463"/>
<keyword evidence="5" id="KW-1185">Reference proteome</keyword>
<dbReference type="PRINTS" id="PR00081">
    <property type="entry name" value="GDHRDH"/>
</dbReference>
<evidence type="ECO:0000256" key="1">
    <source>
        <dbReference type="ARBA" id="ARBA00005125"/>
    </source>
</evidence>
<accession>A0A1H3XMN9</accession>
<dbReference type="RefSeq" id="WP_093249614.1">
    <property type="nucleotide sequence ID" value="NZ_FNQM01000002.1"/>
</dbReference>
<dbReference type="AlphaFoldDB" id="A0A1H3XMN9"/>
<sequence length="323" mass="32727">MRVLITGGSGFLGLALTEALLEAGAEVETLSLDPVPGWAAATAPAGVRRQTGDVRDREALDAILRAGRFDAVIHAAAATPDAARERAGGAAAFVALNVGAAADVVEAAAAAGTPRVVAMSSVAAYGRTADETDRLDEAGTVCAPQSLYGATKLAAEAVALRVGAALGVEVVAPRLGPMWGPWEWRTPVRPTPSPPYQMVGLARRGAAVALARPARAPLIYSRDAARAIVRLLAAPGAAGAAVNVGAAQTTDLADFAAAVARRWPACEGGGAGDVALLGADRPPMNLDRLERLIGPAPATPMEAALDDWAQWLGQFGPGDGPFG</sequence>
<evidence type="ECO:0000259" key="3">
    <source>
        <dbReference type="Pfam" id="PF01370"/>
    </source>
</evidence>
<comment type="similarity">
    <text evidence="2">Belongs to the NAD(P)-dependent epimerase/dehydratase family.</text>
</comment>
<dbReference type="PANTHER" id="PTHR43000">
    <property type="entry name" value="DTDP-D-GLUCOSE 4,6-DEHYDRATASE-RELATED"/>
    <property type="match status" value="1"/>
</dbReference>
<protein>
    <submittedName>
        <fullName evidence="4">UDP-glucose 4-epimerase</fullName>
    </submittedName>
</protein>
<gene>
    <name evidence="4" type="ORF">SAMN05444370_102463</name>
</gene>
<dbReference type="OrthoDB" id="7209874at2"/>
<dbReference type="InterPro" id="IPR036291">
    <property type="entry name" value="NAD(P)-bd_dom_sf"/>
</dbReference>
<evidence type="ECO:0000313" key="4">
    <source>
        <dbReference type="EMBL" id="SDZ99842.1"/>
    </source>
</evidence>
<reference evidence="4 5" key="1">
    <citation type="submission" date="2016-10" db="EMBL/GenBank/DDBJ databases">
        <authorList>
            <person name="de Groot N.N."/>
        </authorList>
    </citation>
    <scope>NUCLEOTIDE SEQUENCE [LARGE SCALE GENOMIC DNA]</scope>
    <source>
        <strain evidence="4 5">DSM 15345</strain>
    </source>
</reference>
<evidence type="ECO:0000313" key="5">
    <source>
        <dbReference type="Proteomes" id="UP000198703"/>
    </source>
</evidence>
<dbReference type="EMBL" id="FNQM01000002">
    <property type="protein sequence ID" value="SDZ99842.1"/>
    <property type="molecule type" value="Genomic_DNA"/>
</dbReference>
<dbReference type="InterPro" id="IPR002347">
    <property type="entry name" value="SDR_fam"/>
</dbReference>
<feature type="domain" description="NAD-dependent epimerase/dehydratase" evidence="3">
    <location>
        <begin position="3"/>
        <end position="245"/>
    </location>
</feature>
<organism evidence="4 5">
    <name type="scientific">Rubrimonas cliftonensis</name>
    <dbReference type="NCBI Taxonomy" id="89524"/>
    <lineage>
        <taxon>Bacteria</taxon>
        <taxon>Pseudomonadati</taxon>
        <taxon>Pseudomonadota</taxon>
        <taxon>Alphaproteobacteria</taxon>
        <taxon>Rhodobacterales</taxon>
        <taxon>Paracoccaceae</taxon>
        <taxon>Rubrimonas</taxon>
    </lineage>
</organism>
<dbReference type="Proteomes" id="UP000198703">
    <property type="component" value="Unassembled WGS sequence"/>
</dbReference>
<dbReference type="SUPFAM" id="SSF51735">
    <property type="entry name" value="NAD(P)-binding Rossmann-fold domains"/>
    <property type="match status" value="1"/>
</dbReference>
<dbReference type="Gene3D" id="3.40.50.720">
    <property type="entry name" value="NAD(P)-binding Rossmann-like Domain"/>
    <property type="match status" value="1"/>
</dbReference>
<dbReference type="Pfam" id="PF01370">
    <property type="entry name" value="Epimerase"/>
    <property type="match status" value="1"/>
</dbReference>